<gene>
    <name evidence="6" type="ORF">C2845_PM01G23820</name>
</gene>
<evidence type="ECO:0000313" key="7">
    <source>
        <dbReference type="Proteomes" id="UP000275267"/>
    </source>
</evidence>
<keyword evidence="3" id="KW-0694">RNA-binding</keyword>
<keyword evidence="5" id="KW-1133">Transmembrane helix</keyword>
<dbReference type="GO" id="GO:0003723">
    <property type="term" value="F:RNA binding"/>
    <property type="evidence" value="ECO:0007669"/>
    <property type="project" value="UniProtKB-KW"/>
</dbReference>
<dbReference type="EMBL" id="PQIB02000001">
    <property type="protein sequence ID" value="RLN42174.1"/>
    <property type="molecule type" value="Genomic_DNA"/>
</dbReference>
<dbReference type="AlphaFoldDB" id="A0A3L6TTH5"/>
<dbReference type="Proteomes" id="UP000275267">
    <property type="component" value="Unassembled WGS sequence"/>
</dbReference>
<protein>
    <submittedName>
        <fullName evidence="6">Eukaryotic translation initiation factor 3 subunit B-like</fullName>
    </submittedName>
</protein>
<evidence type="ECO:0000256" key="5">
    <source>
        <dbReference type="SAM" id="Phobius"/>
    </source>
</evidence>
<sequence>MTQVSEIPAMIGPLANGNTSFFAQENLHKWLINENGRDQFVMRAGTYTEVYWNDARQLSSELIYQHQFWMDSFIQWSPLGMYLATVHRQGSQMWGGEDKFVRLMRFSHPQLGDLQSSKVKEKHMVILNFPAVPLLVPRDGEGREDGVLPTWMRPTLRRCVTLEFTCKALDVLVAFLLLLSSFYAVYLLVSPQASSSCKHMSAPLEVEVITKLIPLVMFLPVLLAFVLIVQVIRAFVQARFLPRDEANA</sequence>
<evidence type="ECO:0000256" key="4">
    <source>
        <dbReference type="ARBA" id="ARBA00022917"/>
    </source>
</evidence>
<feature type="transmembrane region" description="Helical" evidence="5">
    <location>
        <begin position="168"/>
        <end position="189"/>
    </location>
</feature>
<comment type="caution">
    <text evidence="6">The sequence shown here is derived from an EMBL/GenBank/DDBJ whole genome shotgun (WGS) entry which is preliminary data.</text>
</comment>
<dbReference type="OrthoDB" id="1726585at2759"/>
<reference evidence="7" key="1">
    <citation type="journal article" date="2019" name="Nat. Commun.">
        <title>The genome of broomcorn millet.</title>
        <authorList>
            <person name="Zou C."/>
            <person name="Miki D."/>
            <person name="Li D."/>
            <person name="Tang Q."/>
            <person name="Xiao L."/>
            <person name="Rajput S."/>
            <person name="Deng P."/>
            <person name="Jia W."/>
            <person name="Huang R."/>
            <person name="Zhang M."/>
            <person name="Sun Y."/>
            <person name="Hu J."/>
            <person name="Fu X."/>
            <person name="Schnable P.S."/>
            <person name="Li F."/>
            <person name="Zhang H."/>
            <person name="Feng B."/>
            <person name="Zhu X."/>
            <person name="Liu R."/>
            <person name="Schnable J.C."/>
            <person name="Zhu J.-K."/>
            <person name="Zhang H."/>
        </authorList>
    </citation>
    <scope>NUCLEOTIDE SEQUENCE [LARGE SCALE GENOMIC DNA]</scope>
</reference>
<evidence type="ECO:0000313" key="6">
    <source>
        <dbReference type="EMBL" id="RLN42174.1"/>
    </source>
</evidence>
<evidence type="ECO:0000256" key="3">
    <source>
        <dbReference type="ARBA" id="ARBA00022884"/>
    </source>
</evidence>
<keyword evidence="1" id="KW-0963">Cytoplasm</keyword>
<dbReference type="PANTHER" id="PTHR14068">
    <property type="entry name" value="EUKARYOTIC TRANSLATION INITIATION FACTOR 3 EIF3 -RELATED"/>
    <property type="match status" value="1"/>
</dbReference>
<dbReference type="GO" id="GO:0005852">
    <property type="term" value="C:eukaryotic translation initiation factor 3 complex"/>
    <property type="evidence" value="ECO:0007669"/>
    <property type="project" value="InterPro"/>
</dbReference>
<organism evidence="6 7">
    <name type="scientific">Panicum miliaceum</name>
    <name type="common">Proso millet</name>
    <name type="synonym">Broomcorn millet</name>
    <dbReference type="NCBI Taxonomy" id="4540"/>
    <lineage>
        <taxon>Eukaryota</taxon>
        <taxon>Viridiplantae</taxon>
        <taxon>Streptophyta</taxon>
        <taxon>Embryophyta</taxon>
        <taxon>Tracheophyta</taxon>
        <taxon>Spermatophyta</taxon>
        <taxon>Magnoliopsida</taxon>
        <taxon>Liliopsida</taxon>
        <taxon>Poales</taxon>
        <taxon>Poaceae</taxon>
        <taxon>PACMAD clade</taxon>
        <taxon>Panicoideae</taxon>
        <taxon>Panicodae</taxon>
        <taxon>Paniceae</taxon>
        <taxon>Panicinae</taxon>
        <taxon>Panicum</taxon>
        <taxon>Panicum sect. Panicum</taxon>
    </lineage>
</organism>
<keyword evidence="5" id="KW-0472">Membrane</keyword>
<keyword evidence="5" id="KW-0812">Transmembrane</keyword>
<accession>A0A3L6TTH5</accession>
<feature type="transmembrane region" description="Helical" evidence="5">
    <location>
        <begin position="209"/>
        <end position="236"/>
    </location>
</feature>
<name>A0A3L6TTH5_PANMI</name>
<dbReference type="InterPro" id="IPR011400">
    <property type="entry name" value="EIF3B"/>
</dbReference>
<keyword evidence="7" id="KW-1185">Reference proteome</keyword>
<evidence type="ECO:0000256" key="1">
    <source>
        <dbReference type="ARBA" id="ARBA00022490"/>
    </source>
</evidence>
<keyword evidence="2" id="KW-0396">Initiation factor</keyword>
<keyword evidence="4" id="KW-0648">Protein biosynthesis</keyword>
<proteinExistence type="predicted"/>
<dbReference type="GO" id="GO:0003743">
    <property type="term" value="F:translation initiation factor activity"/>
    <property type="evidence" value="ECO:0007669"/>
    <property type="project" value="UniProtKB-KW"/>
</dbReference>
<dbReference type="PANTHER" id="PTHR14068:SF0">
    <property type="entry name" value="EUKARYOTIC TRANSLATION INITIATION FACTOR 3 SUBUNIT B"/>
    <property type="match status" value="1"/>
</dbReference>
<evidence type="ECO:0000256" key="2">
    <source>
        <dbReference type="ARBA" id="ARBA00022540"/>
    </source>
</evidence>
<dbReference type="GO" id="GO:0031369">
    <property type="term" value="F:translation initiation factor binding"/>
    <property type="evidence" value="ECO:0007669"/>
    <property type="project" value="InterPro"/>
</dbReference>
<dbReference type="STRING" id="4540.A0A3L6TTH5"/>